<sequence length="1113" mass="122039">MRIPSARTLLTAFWLATGLLSVAAPAAAQNPSDPTGQSIETLVQKADALIQAGQYDAALRTAQEAVTASEAARSGGREGVPPALVARAYNALGVAQAFKQMPEAEAALRRALSLREQHFGAEHPEVAQSLANLAMFYRLRGNYQAAEPLYRRALEIIENVRGPEHPELAMVLNNVALFYKTKGDYAAAEPLYRRALEIREKALGAGHPDVAATANNLAELYRTQGRYAAAEPLYQRARAIWEKTLGREHPYVATVLTNLALLYKDQGDYQRAEPYFQEALSLRERIFGPEHPEVATAASNLAELYRVQGDYTAAEPLYRRAIAICEARLGPAHSELAIGLNNAAAMYRDRGDYTTAEPLYRRALDIWEKALGPQHPLVANALNNLGELYRMQDRPDQARPLLERALGIREKALGAGHPLVASTLANLGVVELELGNLAAAGQDFTRALSIAEQAVGPTHPLVASILNHLGHLSRRRGDDAGAESFYQRSFRIRQQVLGPGHPDLVASAMHLSLLYLARRQAQTAGEWLARATDLSEADARRNLVVGSERQKILYAQRAGHLAELTVAWQVRYFPAEATAARLALLTVLRHKGRVLDVLANQTAALRRRATAADRQVLDDLQAARNRLTQLAGKPEAQDERAQLERTIEQLESQLGERFAQLGAQLQTVTFEAVQAALPKNAALIEYVIYRPLDPSQTDRLAPKRHLAAYLLRAGDPAPRFIELGELEPIETRLAAFRRALGNPQSDVRPLARALDEQLLAPVRSRLGKARHLFIAPDGSANLIPFEALVDERGRYLVERYDITLLTSGRDLVRLEAKRPPERRRGLVIADPRFDLGEQAAQQPAGQPANGMRSVDFQTVVYPPLPGTRREAQLLQRTFQEAEVVLGEAATESRLKAMHAPLYLHIGTHGFFLPENTTEQGAAESRELGLVMESRPAVRENPLLRSGLILAGVQQGQSGAGEDGVLTVLEAAGLDLRGTQLVVLSACETGLGEVRQGEGVYGLRRALVLAGAETQVMSLWKVSDAATAALMGEFYRRLGRGEGRMAALRAARLGLLRGAIRPQSEETQRAIRLSSGKPTTGRPANWQNPYYWAAFVISGDWSSITLYRTPHAPR</sequence>
<protein>
    <submittedName>
        <fullName evidence="7">CHAT domain-containing protein</fullName>
    </submittedName>
</protein>
<feature type="chain" id="PRO_5047074126" evidence="5">
    <location>
        <begin position="29"/>
        <end position="1113"/>
    </location>
</feature>
<dbReference type="Pfam" id="PF13424">
    <property type="entry name" value="TPR_12"/>
    <property type="match status" value="4"/>
</dbReference>
<feature type="coiled-coil region" evidence="4">
    <location>
        <begin position="633"/>
        <end position="660"/>
    </location>
</feature>
<feature type="repeat" description="TPR" evidence="3">
    <location>
        <begin position="127"/>
        <end position="160"/>
    </location>
</feature>
<evidence type="ECO:0000256" key="3">
    <source>
        <dbReference type="PROSITE-ProRule" id="PRU00339"/>
    </source>
</evidence>
<dbReference type="InterPro" id="IPR024983">
    <property type="entry name" value="CHAT_dom"/>
</dbReference>
<proteinExistence type="predicted"/>
<evidence type="ECO:0000256" key="2">
    <source>
        <dbReference type="ARBA" id="ARBA00022803"/>
    </source>
</evidence>
<gene>
    <name evidence="7" type="ORF">J8C05_14840</name>
</gene>
<dbReference type="PANTHER" id="PTHR45641:SF19">
    <property type="entry name" value="NEPHROCYSTIN-3"/>
    <property type="match status" value="1"/>
</dbReference>
<evidence type="ECO:0000259" key="6">
    <source>
        <dbReference type="Pfam" id="PF12770"/>
    </source>
</evidence>
<feature type="signal peptide" evidence="5">
    <location>
        <begin position="1"/>
        <end position="28"/>
    </location>
</feature>
<keyword evidence="5" id="KW-0732">Signal</keyword>
<evidence type="ECO:0000313" key="7">
    <source>
        <dbReference type="EMBL" id="QUV95288.1"/>
    </source>
</evidence>
<keyword evidence="2 3" id="KW-0802">TPR repeat</keyword>
<dbReference type="InterPro" id="IPR019734">
    <property type="entry name" value="TPR_rpt"/>
</dbReference>
<keyword evidence="1" id="KW-0677">Repeat</keyword>
<dbReference type="Pfam" id="PF12770">
    <property type="entry name" value="CHAT"/>
    <property type="match status" value="1"/>
</dbReference>
<accession>A0ABX8B2T7</accession>
<feature type="repeat" description="TPR" evidence="3">
    <location>
        <begin position="421"/>
        <end position="454"/>
    </location>
</feature>
<dbReference type="SUPFAM" id="SSF48452">
    <property type="entry name" value="TPR-like"/>
    <property type="match status" value="2"/>
</dbReference>
<dbReference type="InterPro" id="IPR011990">
    <property type="entry name" value="TPR-like_helical_dom_sf"/>
</dbReference>
<evidence type="ECO:0000256" key="1">
    <source>
        <dbReference type="ARBA" id="ARBA00022737"/>
    </source>
</evidence>
<evidence type="ECO:0000256" key="4">
    <source>
        <dbReference type="SAM" id="Coils"/>
    </source>
</evidence>
<keyword evidence="8" id="KW-1185">Reference proteome</keyword>
<dbReference type="PANTHER" id="PTHR45641">
    <property type="entry name" value="TETRATRICOPEPTIDE REPEAT PROTEIN (AFU_ORTHOLOGUE AFUA_6G03870)"/>
    <property type="match status" value="1"/>
</dbReference>
<dbReference type="SMART" id="SM00028">
    <property type="entry name" value="TPR"/>
    <property type="match status" value="11"/>
</dbReference>
<dbReference type="PRINTS" id="PR00381">
    <property type="entry name" value="KINESINLIGHT"/>
</dbReference>
<feature type="domain" description="CHAT" evidence="6">
    <location>
        <begin position="749"/>
        <end position="1099"/>
    </location>
</feature>
<feature type="repeat" description="TPR" evidence="3">
    <location>
        <begin position="253"/>
        <end position="286"/>
    </location>
</feature>
<name>A0ABX8B2T7_9BACT</name>
<dbReference type="PROSITE" id="PS50293">
    <property type="entry name" value="TPR_REGION"/>
    <property type="match status" value="1"/>
</dbReference>
<evidence type="ECO:0000256" key="5">
    <source>
        <dbReference type="SAM" id="SignalP"/>
    </source>
</evidence>
<dbReference type="Proteomes" id="UP000677668">
    <property type="component" value="Chromosome 2"/>
</dbReference>
<dbReference type="SUPFAM" id="SSF81901">
    <property type="entry name" value="HCP-like"/>
    <property type="match status" value="1"/>
</dbReference>
<feature type="repeat" description="TPR" evidence="3">
    <location>
        <begin position="379"/>
        <end position="412"/>
    </location>
</feature>
<dbReference type="RefSeq" id="WP_211423522.1">
    <property type="nucleotide sequence ID" value="NZ_CP072643.1"/>
</dbReference>
<evidence type="ECO:0000313" key="8">
    <source>
        <dbReference type="Proteomes" id="UP000677668"/>
    </source>
</evidence>
<dbReference type="EMBL" id="CP072643">
    <property type="protein sequence ID" value="QUV95288.1"/>
    <property type="molecule type" value="Genomic_DNA"/>
</dbReference>
<organism evidence="7 8">
    <name type="scientific">Chloracidobacterium sp. N</name>
    <dbReference type="NCBI Taxonomy" id="2821540"/>
    <lineage>
        <taxon>Bacteria</taxon>
        <taxon>Pseudomonadati</taxon>
        <taxon>Acidobacteriota</taxon>
        <taxon>Terriglobia</taxon>
        <taxon>Terriglobales</taxon>
        <taxon>Acidobacteriaceae</taxon>
        <taxon>Chloracidobacterium</taxon>
        <taxon>Chloracidobacterium aggregatum</taxon>
    </lineage>
</organism>
<feature type="repeat" description="TPR" evidence="3">
    <location>
        <begin position="295"/>
        <end position="328"/>
    </location>
</feature>
<keyword evidence="4" id="KW-0175">Coiled coil</keyword>
<reference evidence="7 8" key="1">
    <citation type="submission" date="2021-03" db="EMBL/GenBank/DDBJ databases">
        <title>Genomic and phenotypic characterization of Chloracidobacterium isolates provides evidence for multiple species.</title>
        <authorList>
            <person name="Saini M.K."/>
            <person name="Costas A.M.G."/>
            <person name="Tank M."/>
            <person name="Bryant D.A."/>
        </authorList>
    </citation>
    <scope>NUCLEOTIDE SEQUENCE [LARGE SCALE GENOMIC DNA]</scope>
    <source>
        <strain evidence="7 8">N</strain>
    </source>
</reference>
<feature type="repeat" description="TPR" evidence="3">
    <location>
        <begin position="169"/>
        <end position="202"/>
    </location>
</feature>
<dbReference type="Pfam" id="PF13374">
    <property type="entry name" value="TPR_10"/>
    <property type="match status" value="2"/>
</dbReference>
<dbReference type="PROSITE" id="PS50005">
    <property type="entry name" value="TPR"/>
    <property type="match status" value="6"/>
</dbReference>
<dbReference type="Gene3D" id="1.25.40.10">
    <property type="entry name" value="Tetratricopeptide repeat domain"/>
    <property type="match status" value="3"/>
</dbReference>